<dbReference type="OrthoDB" id="1878542at2759"/>
<evidence type="ECO:0000256" key="1">
    <source>
        <dbReference type="ARBA" id="ARBA00007992"/>
    </source>
</evidence>
<dbReference type="GO" id="GO:0071949">
    <property type="term" value="F:FAD binding"/>
    <property type="evidence" value="ECO:0007669"/>
    <property type="project" value="InterPro"/>
</dbReference>
<evidence type="ECO:0000256" key="5">
    <source>
        <dbReference type="ARBA" id="ARBA00023033"/>
    </source>
</evidence>
<dbReference type="Gene3D" id="3.50.50.60">
    <property type="entry name" value="FAD/NAD(P)-binding domain"/>
    <property type="match status" value="1"/>
</dbReference>
<reference evidence="7" key="1">
    <citation type="journal article" date="2014" name="Nat. Commun.">
        <title>Multiple recent horizontal transfers of a large genomic region in cheese making fungi.</title>
        <authorList>
            <person name="Cheeseman K."/>
            <person name="Ropars J."/>
            <person name="Renault P."/>
            <person name="Dupont J."/>
            <person name="Gouzy J."/>
            <person name="Branca A."/>
            <person name="Abraham A.L."/>
            <person name="Ceppi M."/>
            <person name="Conseiller E."/>
            <person name="Debuchy R."/>
            <person name="Malagnac F."/>
            <person name="Goarin A."/>
            <person name="Silar P."/>
            <person name="Lacoste S."/>
            <person name="Sallet E."/>
            <person name="Bensimon A."/>
            <person name="Giraud T."/>
            <person name="Brygoo Y."/>
        </authorList>
    </citation>
    <scope>NUCLEOTIDE SEQUENCE [LARGE SCALE GENOMIC DNA]</scope>
    <source>
        <strain evidence="7">FM164</strain>
    </source>
</reference>
<keyword evidence="3" id="KW-0274">FAD</keyword>
<dbReference type="Proteomes" id="UP000030686">
    <property type="component" value="Unassembled WGS sequence"/>
</dbReference>
<dbReference type="PANTHER" id="PTHR13789">
    <property type="entry name" value="MONOOXYGENASE"/>
    <property type="match status" value="1"/>
</dbReference>
<evidence type="ECO:0000256" key="3">
    <source>
        <dbReference type="ARBA" id="ARBA00022827"/>
    </source>
</evidence>
<name>W6QY87_PENRF</name>
<organism evidence="7 8">
    <name type="scientific">Penicillium roqueforti (strain FM164)</name>
    <dbReference type="NCBI Taxonomy" id="1365484"/>
    <lineage>
        <taxon>Eukaryota</taxon>
        <taxon>Fungi</taxon>
        <taxon>Dikarya</taxon>
        <taxon>Ascomycota</taxon>
        <taxon>Pezizomycotina</taxon>
        <taxon>Eurotiomycetes</taxon>
        <taxon>Eurotiomycetidae</taxon>
        <taxon>Eurotiales</taxon>
        <taxon>Aspergillaceae</taxon>
        <taxon>Penicillium</taxon>
    </lineage>
</organism>
<dbReference type="SUPFAM" id="SSF51905">
    <property type="entry name" value="FAD/NAD(P)-binding domain"/>
    <property type="match status" value="1"/>
</dbReference>
<dbReference type="Pfam" id="PF01494">
    <property type="entry name" value="FAD_binding_3"/>
    <property type="match status" value="1"/>
</dbReference>
<keyword evidence="2" id="KW-0285">Flavoprotein</keyword>
<dbReference type="SUPFAM" id="SSF54373">
    <property type="entry name" value="FAD-linked reductases, C-terminal domain"/>
    <property type="match status" value="1"/>
</dbReference>
<comment type="similarity">
    <text evidence="1">Belongs to the paxM FAD-dependent monooxygenase family.</text>
</comment>
<dbReference type="GO" id="GO:0004497">
    <property type="term" value="F:monooxygenase activity"/>
    <property type="evidence" value="ECO:0007669"/>
    <property type="project" value="UniProtKB-KW"/>
</dbReference>
<dbReference type="InterPro" id="IPR002938">
    <property type="entry name" value="FAD-bd"/>
</dbReference>
<evidence type="ECO:0000256" key="4">
    <source>
        <dbReference type="ARBA" id="ARBA00023002"/>
    </source>
</evidence>
<dbReference type="PANTHER" id="PTHR13789:SF311">
    <property type="entry name" value="HYDROXYLASE, PUTATIVE (AFU_ORTHOLOGUE AFUA_5G10180)-RELATED"/>
    <property type="match status" value="1"/>
</dbReference>
<keyword evidence="8" id="KW-1185">Reference proteome</keyword>
<evidence type="ECO:0000259" key="6">
    <source>
        <dbReference type="Pfam" id="PF01494"/>
    </source>
</evidence>
<evidence type="ECO:0000313" key="7">
    <source>
        <dbReference type="EMBL" id="CDM34512.1"/>
    </source>
</evidence>
<proteinExistence type="inferred from homology"/>
<evidence type="ECO:0000313" key="8">
    <source>
        <dbReference type="Proteomes" id="UP000030686"/>
    </source>
</evidence>
<dbReference type="InterPro" id="IPR036188">
    <property type="entry name" value="FAD/NAD-bd_sf"/>
</dbReference>
<dbReference type="STRING" id="1365484.W6QY87"/>
<accession>W6QY87</accession>
<keyword evidence="5 7" id="KW-0503">Monooxygenase</keyword>
<sequence>MSAEIDVPSTLDAQAIRVIIVGAGLGGLACAIACRRGEHPLDVTILERSEELLPVGAGIQLPPNATRVMAHFGLIEKLKRAGAITTEGYTLRRYRDGHTVAQKPLVIHRADYQALLLEEATNAGAHLVKNAEVVSIESCPAVDMVVLKDGRRFHPDMIIGADGLWSTMREFIMDGPSPPLETGDLAYRGMFSLQELTVLNDPDVEKLVAASDVQVWMGPEKHVAFYPIRNKTEFNLLTESSCPDDLPKGSRTSEGDLKEMRSHFDGWDPALRTMISCLRRALKWKLCHHEELQRWTKARYCDLVRRRLSSHFAIPSARGGNGSRGWCCLRTALDDGTKLRKERTETNVLGAVQSRDFYRLCDGSEQMERDQILSRLPDSQWTGDCKWNWGDAKYQQSLLGFDVLGDAAREFNGLGF</sequence>
<dbReference type="InterPro" id="IPR050493">
    <property type="entry name" value="FAD-dep_Monooxygenase_BioMet"/>
</dbReference>
<evidence type="ECO:0000256" key="2">
    <source>
        <dbReference type="ARBA" id="ARBA00022630"/>
    </source>
</evidence>
<dbReference type="EMBL" id="HG792017">
    <property type="protein sequence ID" value="CDM34512.1"/>
    <property type="molecule type" value="Genomic_DNA"/>
</dbReference>
<feature type="domain" description="FAD-binding" evidence="6">
    <location>
        <begin position="17"/>
        <end position="232"/>
    </location>
</feature>
<gene>
    <name evidence="7" type="ORF">PROQFM164_S03g001236</name>
</gene>
<protein>
    <submittedName>
        <fullName evidence="7">Monooxygenase, FAD-binding</fullName>
    </submittedName>
</protein>
<keyword evidence="4" id="KW-0560">Oxidoreductase</keyword>
<dbReference type="AlphaFoldDB" id="W6QY87"/>
<dbReference type="OMA" id="NDPQIND"/>